<dbReference type="Proteomes" id="UP001501757">
    <property type="component" value="Unassembled WGS sequence"/>
</dbReference>
<evidence type="ECO:0000313" key="4">
    <source>
        <dbReference type="Proteomes" id="UP001501757"/>
    </source>
</evidence>
<reference evidence="3 4" key="1">
    <citation type="journal article" date="2019" name="Int. J. Syst. Evol. Microbiol.">
        <title>The Global Catalogue of Microorganisms (GCM) 10K type strain sequencing project: providing services to taxonomists for standard genome sequencing and annotation.</title>
        <authorList>
            <consortium name="The Broad Institute Genomics Platform"/>
            <consortium name="The Broad Institute Genome Sequencing Center for Infectious Disease"/>
            <person name="Wu L."/>
            <person name="Ma J."/>
        </authorList>
    </citation>
    <scope>NUCLEOTIDE SEQUENCE [LARGE SCALE GENOMIC DNA]</scope>
    <source>
        <strain evidence="3 4">JCM 13378</strain>
    </source>
</reference>
<dbReference type="PANTHER" id="PTHR40278:SF2">
    <property type="entry name" value="TYPE IV PILUS INNER MEMBRANE COMPONENT PILN"/>
    <property type="match status" value="1"/>
</dbReference>
<evidence type="ECO:0000313" key="3">
    <source>
        <dbReference type="EMBL" id="GAA0375612.1"/>
    </source>
</evidence>
<gene>
    <name evidence="3" type="ORF">GCM10009092_44790</name>
</gene>
<dbReference type="RefSeq" id="WP_343847600.1">
    <property type="nucleotide sequence ID" value="NZ_BAAAEI010000031.1"/>
</dbReference>
<dbReference type="InterPro" id="IPR007813">
    <property type="entry name" value="PilN"/>
</dbReference>
<name>A0ABN0XX71_9ALTE</name>
<dbReference type="InterPro" id="IPR052534">
    <property type="entry name" value="Extracell_DNA_Util/SecSys_Comp"/>
</dbReference>
<evidence type="ECO:0000256" key="1">
    <source>
        <dbReference type="SAM" id="Coils"/>
    </source>
</evidence>
<protein>
    <submittedName>
        <fullName evidence="3">PilN domain-containing protein</fullName>
    </submittedName>
</protein>
<sequence length="196" mass="21928">MAHINLLPWREVQRQKHKKEYVATLAMVALCALALFWGIGAVVDNMITAQQQRNDFLNQQIAVLDGQIAKIKDIKEQKKQVEQRMALIEQLQANRNAAPHVLDELARILPPGVSFITLSRKNNRMDVTGISESNNRLSEFMRRLEESRVFTNGDLSSIVADTSKSDAVSEFKLTFNISPSVAPELLATGTAEGKKK</sequence>
<dbReference type="Pfam" id="PF05137">
    <property type="entry name" value="PilN"/>
    <property type="match status" value="1"/>
</dbReference>
<keyword evidence="2" id="KW-1133">Transmembrane helix</keyword>
<keyword evidence="4" id="KW-1185">Reference proteome</keyword>
<dbReference type="EMBL" id="BAAAEI010000031">
    <property type="protein sequence ID" value="GAA0375612.1"/>
    <property type="molecule type" value="Genomic_DNA"/>
</dbReference>
<keyword evidence="2" id="KW-0472">Membrane</keyword>
<feature type="coiled-coil region" evidence="1">
    <location>
        <begin position="64"/>
        <end position="94"/>
    </location>
</feature>
<organism evidence="3 4">
    <name type="scientific">Bowmanella denitrificans</name>
    <dbReference type="NCBI Taxonomy" id="366582"/>
    <lineage>
        <taxon>Bacteria</taxon>
        <taxon>Pseudomonadati</taxon>
        <taxon>Pseudomonadota</taxon>
        <taxon>Gammaproteobacteria</taxon>
        <taxon>Alteromonadales</taxon>
        <taxon>Alteromonadaceae</taxon>
        <taxon>Bowmanella</taxon>
    </lineage>
</organism>
<keyword evidence="2" id="KW-0812">Transmembrane</keyword>
<keyword evidence="1" id="KW-0175">Coiled coil</keyword>
<comment type="caution">
    <text evidence="3">The sequence shown here is derived from an EMBL/GenBank/DDBJ whole genome shotgun (WGS) entry which is preliminary data.</text>
</comment>
<dbReference type="PANTHER" id="PTHR40278">
    <property type="entry name" value="DNA UTILIZATION PROTEIN HOFN"/>
    <property type="match status" value="1"/>
</dbReference>
<proteinExistence type="predicted"/>
<feature type="transmembrane region" description="Helical" evidence="2">
    <location>
        <begin position="21"/>
        <end position="43"/>
    </location>
</feature>
<evidence type="ECO:0000256" key="2">
    <source>
        <dbReference type="SAM" id="Phobius"/>
    </source>
</evidence>
<accession>A0ABN0XX71</accession>